<gene>
    <name evidence="1" type="ORF">C484_03364</name>
</gene>
<evidence type="ECO:0000313" key="2">
    <source>
        <dbReference type="Proteomes" id="UP000011648"/>
    </source>
</evidence>
<dbReference type="AlphaFoldDB" id="M0ABW1"/>
<evidence type="ECO:0008006" key="3">
    <source>
        <dbReference type="Google" id="ProtNLM"/>
    </source>
</evidence>
<dbReference type="Proteomes" id="UP000011648">
    <property type="component" value="Unassembled WGS sequence"/>
</dbReference>
<dbReference type="EMBL" id="AOIL01000012">
    <property type="protein sequence ID" value="ELY95994.1"/>
    <property type="molecule type" value="Genomic_DNA"/>
</dbReference>
<reference evidence="1 2" key="1">
    <citation type="journal article" date="2014" name="PLoS Genet.">
        <title>Phylogenetically driven sequencing of extremely halophilic archaea reveals strategies for static and dynamic osmo-response.</title>
        <authorList>
            <person name="Becker E.A."/>
            <person name="Seitzer P.M."/>
            <person name="Tritt A."/>
            <person name="Larsen D."/>
            <person name="Krusor M."/>
            <person name="Yao A.I."/>
            <person name="Wu D."/>
            <person name="Madern D."/>
            <person name="Eisen J.A."/>
            <person name="Darling A.E."/>
            <person name="Facciotti M.T."/>
        </authorList>
    </citation>
    <scope>NUCLEOTIDE SEQUENCE [LARGE SCALE GENOMIC DNA]</scope>
    <source>
        <strain evidence="1 2">DSM 12281</strain>
    </source>
</reference>
<comment type="caution">
    <text evidence="1">The sequence shown here is derived from an EMBL/GenBank/DDBJ whole genome shotgun (WGS) entry which is preliminary data.</text>
</comment>
<organism evidence="1 2">
    <name type="scientific">Natrialba taiwanensis DSM 12281</name>
    <dbReference type="NCBI Taxonomy" id="1230458"/>
    <lineage>
        <taxon>Archaea</taxon>
        <taxon>Methanobacteriati</taxon>
        <taxon>Methanobacteriota</taxon>
        <taxon>Stenosarchaea group</taxon>
        <taxon>Halobacteria</taxon>
        <taxon>Halobacteriales</taxon>
        <taxon>Natrialbaceae</taxon>
        <taxon>Natrialba</taxon>
    </lineage>
</organism>
<dbReference type="PROSITE" id="PS51257">
    <property type="entry name" value="PROKAR_LIPOPROTEIN"/>
    <property type="match status" value="1"/>
</dbReference>
<proteinExistence type="predicted"/>
<accession>M0ABW1</accession>
<keyword evidence="2" id="KW-1185">Reference proteome</keyword>
<evidence type="ECO:0000313" key="1">
    <source>
        <dbReference type="EMBL" id="ELY95994.1"/>
    </source>
</evidence>
<sequence length="135" mass="14900">MKRRTALASLCLIPITSGCVMNNREARLARVAIGNFSSSAVSFEIQIFESESTVYDESMRIEPNSDDAVTVPSFVIEEDLPSEPGAYRIEYGISGSSLEEFDFSNSIDTDCGQVHIDIREADRTEIFVSDSCDTI</sequence>
<protein>
    <recommendedName>
        <fullName evidence="3">Lipoprotein</fullName>
    </recommendedName>
</protein>
<name>M0ABW1_9EURY</name>